<reference evidence="3" key="1">
    <citation type="journal article" date="2014" name="Front. Microbiol.">
        <title>High frequency of phylogenetically diverse reductive dehalogenase-homologous genes in deep subseafloor sedimentary metagenomes.</title>
        <authorList>
            <person name="Kawai M."/>
            <person name="Futagami T."/>
            <person name="Toyoda A."/>
            <person name="Takaki Y."/>
            <person name="Nishi S."/>
            <person name="Hori S."/>
            <person name="Arai W."/>
            <person name="Tsubouchi T."/>
            <person name="Morono Y."/>
            <person name="Uchiyama I."/>
            <person name="Ito T."/>
            <person name="Fujiyama A."/>
            <person name="Inagaki F."/>
            <person name="Takami H."/>
        </authorList>
    </citation>
    <scope>NUCLEOTIDE SEQUENCE</scope>
    <source>
        <strain evidence="3">Expedition CK06-06</strain>
    </source>
</reference>
<dbReference type="SUPFAM" id="SSF53743">
    <property type="entry name" value="FucI/AraA N-terminal and middle domains"/>
    <property type="match status" value="1"/>
</dbReference>
<name>X1LY95_9ZZZZ</name>
<organism evidence="3">
    <name type="scientific">marine sediment metagenome</name>
    <dbReference type="NCBI Taxonomy" id="412755"/>
    <lineage>
        <taxon>unclassified sequences</taxon>
        <taxon>metagenomes</taxon>
        <taxon>ecological metagenomes</taxon>
    </lineage>
</organism>
<protein>
    <recommendedName>
        <fullName evidence="4">L-fucose isomerase C-terminal domain-containing protein</fullName>
    </recommendedName>
</protein>
<dbReference type="SUPFAM" id="SSF50443">
    <property type="entry name" value="FucI/AraA C-terminal domain-like"/>
    <property type="match status" value="1"/>
</dbReference>
<evidence type="ECO:0000256" key="2">
    <source>
        <dbReference type="ARBA" id="ARBA00023277"/>
    </source>
</evidence>
<dbReference type="AlphaFoldDB" id="X1LY95"/>
<dbReference type="GO" id="GO:0005737">
    <property type="term" value="C:cytoplasm"/>
    <property type="evidence" value="ECO:0007669"/>
    <property type="project" value="InterPro"/>
</dbReference>
<keyword evidence="2" id="KW-0119">Carbohydrate metabolism</keyword>
<proteinExistence type="predicted"/>
<accession>X1LY95</accession>
<dbReference type="PANTHER" id="PTHR36120">
    <property type="entry name" value="FUCOSE ISOMERASE"/>
    <property type="match status" value="1"/>
</dbReference>
<evidence type="ECO:0008006" key="4">
    <source>
        <dbReference type="Google" id="ProtNLM"/>
    </source>
</evidence>
<dbReference type="InterPro" id="IPR004216">
    <property type="entry name" value="Fuc/Ara_isomerase_C"/>
</dbReference>
<feature type="non-terminal residue" evidence="3">
    <location>
        <position position="1"/>
    </location>
</feature>
<dbReference type="GO" id="GO:0016861">
    <property type="term" value="F:intramolecular oxidoreductase activity, interconverting aldoses and ketoses"/>
    <property type="evidence" value="ECO:0007669"/>
    <property type="project" value="InterPro"/>
</dbReference>
<evidence type="ECO:0000256" key="1">
    <source>
        <dbReference type="ARBA" id="ARBA00023235"/>
    </source>
</evidence>
<keyword evidence="1" id="KW-0413">Isomerase</keyword>
<comment type="caution">
    <text evidence="3">The sequence shown here is derived from an EMBL/GenBank/DDBJ whole genome shotgun (WGS) entry which is preliminary data.</text>
</comment>
<dbReference type="InterPro" id="IPR009015">
    <property type="entry name" value="Fucose_isomerase_N/cen_sf"/>
</dbReference>
<evidence type="ECO:0000313" key="3">
    <source>
        <dbReference type="EMBL" id="GAH99088.1"/>
    </source>
</evidence>
<dbReference type="GO" id="GO:0005996">
    <property type="term" value="P:monosaccharide metabolic process"/>
    <property type="evidence" value="ECO:0007669"/>
    <property type="project" value="InterPro"/>
</dbReference>
<dbReference type="EMBL" id="BARV01001687">
    <property type="protein sequence ID" value="GAH99088.1"/>
    <property type="molecule type" value="Genomic_DNA"/>
</dbReference>
<gene>
    <name evidence="3" type="ORF">S06H3_04735</name>
</gene>
<dbReference type="PANTHER" id="PTHR36120:SF1">
    <property type="entry name" value="L-FUCOSE ISOMERASE C-TERMINAL DOMAIN-CONTAINING PROTEIN"/>
    <property type="match status" value="1"/>
</dbReference>
<sequence length="233" mass="25961">LREKEVSLAARQAIALEQLVEEKKVDALAIDMFPGLTPICGMIPCVGMARLIDKGMIVTTEGDLSVAVAALIIKELCGKPVHFWENLMFDEEKNWVLGGHEGGSAGFTMAKRGTRPKLRNTQYINFGNCPGAPYNGVLPQFITNPGPVNLLTLFRAENGYEMRLARGESVDTYPREVHFEHTIFRPNISLRDYFSRIAEVGVCHHFALVHAEISSEIEKAAKILNMKLEYLTD</sequence>